<dbReference type="EMBL" id="JABRWQ010000006">
    <property type="protein sequence ID" value="NRD24481.1"/>
    <property type="molecule type" value="Genomic_DNA"/>
</dbReference>
<dbReference type="InterPro" id="IPR025491">
    <property type="entry name" value="DUF4382"/>
</dbReference>
<organism evidence="2 3">
    <name type="scientific">Winogradskyella litoriviva</name>
    <dbReference type="NCBI Taxonomy" id="1220182"/>
    <lineage>
        <taxon>Bacteria</taxon>
        <taxon>Pseudomonadati</taxon>
        <taxon>Bacteroidota</taxon>
        <taxon>Flavobacteriia</taxon>
        <taxon>Flavobacteriales</taxon>
        <taxon>Flavobacteriaceae</taxon>
        <taxon>Winogradskyella</taxon>
    </lineage>
</organism>
<feature type="domain" description="DUF4382" evidence="1">
    <location>
        <begin position="49"/>
        <end position="178"/>
    </location>
</feature>
<comment type="caution">
    <text evidence="2">The sequence shown here is derived from an EMBL/GenBank/DDBJ whole genome shotgun (WGS) entry which is preliminary data.</text>
</comment>
<sequence length="187" mass="21125">MKHLQALKLCIVAFIFLGNFTSCSKEDLGRNGEYAGVTVSLKSLSTQNSDLFLEIEDVQVKIKDLEGSTDAWLSLNAINTGTHNISDLIVDSELLLVDHFEIQPAYIYEVRLVLGDNNFINENDVLVSLDVSENGNLTPSNLVNREFEGNYLYDIIIELDIDQSINFNDDQNTMVLNPKLYTEIRKF</sequence>
<gene>
    <name evidence="2" type="ORF">HNV10_14575</name>
</gene>
<proteinExistence type="predicted"/>
<evidence type="ECO:0000313" key="3">
    <source>
        <dbReference type="Proteomes" id="UP000805085"/>
    </source>
</evidence>
<name>A0ABX2E7H8_9FLAO</name>
<accession>A0ABX2E7H8</accession>
<protein>
    <submittedName>
        <fullName evidence="2">DUF4382 domain-containing protein</fullName>
    </submittedName>
</protein>
<dbReference type="Proteomes" id="UP000805085">
    <property type="component" value="Unassembled WGS sequence"/>
</dbReference>
<dbReference type="RefSeq" id="WP_173302130.1">
    <property type="nucleotide sequence ID" value="NZ_JABRWQ010000006.1"/>
</dbReference>
<dbReference type="Pfam" id="PF14321">
    <property type="entry name" value="DUF4382"/>
    <property type="match status" value="1"/>
</dbReference>
<reference evidence="2 3" key="1">
    <citation type="journal article" date="2015" name="Int. J. Syst. Evol. Microbiol.">
        <title>Winogradskyella litoriviva sp. nov., isolated from coastal seawater.</title>
        <authorList>
            <person name="Nedashkovskaya O.I."/>
            <person name="Kukhlevskiy A.D."/>
            <person name="Zhukova N.V."/>
            <person name="Kim S.J."/>
            <person name="Rhee S.K."/>
            <person name="Mikhailov V.V."/>
        </authorList>
    </citation>
    <scope>NUCLEOTIDE SEQUENCE [LARGE SCALE GENOMIC DNA]</scope>
    <source>
        <strain evidence="2 3">KMM6491</strain>
    </source>
</reference>
<evidence type="ECO:0000259" key="1">
    <source>
        <dbReference type="Pfam" id="PF14321"/>
    </source>
</evidence>
<evidence type="ECO:0000313" key="2">
    <source>
        <dbReference type="EMBL" id="NRD24481.1"/>
    </source>
</evidence>
<keyword evidence="3" id="KW-1185">Reference proteome</keyword>